<dbReference type="EMBL" id="CP035806">
    <property type="protein sequence ID" value="QBE48187.1"/>
    <property type="molecule type" value="Genomic_DNA"/>
</dbReference>
<organism evidence="4 5">
    <name type="scientific">Leucobacter triazinivorans</name>
    <dbReference type="NCBI Taxonomy" id="1784719"/>
    <lineage>
        <taxon>Bacteria</taxon>
        <taxon>Bacillati</taxon>
        <taxon>Actinomycetota</taxon>
        <taxon>Actinomycetes</taxon>
        <taxon>Micrococcales</taxon>
        <taxon>Microbacteriaceae</taxon>
        <taxon>Leucobacter</taxon>
    </lineage>
</organism>
<dbReference type="CDD" id="cd04730">
    <property type="entry name" value="NPD_like"/>
    <property type="match status" value="1"/>
</dbReference>
<sequence>MTNGSQAEWAAGLGLAVPVVCAPMGGAAGGALASAVSRAGALGMIGMGSAGSVAALERELALLDTGGRPFGIGLVAWGIERDPAMLERALAAGPALVSVSFGDWEGEDPRPAWIEAVRASGALAVTQVATVAEARRAVDAGVDAVVARGLEGGGHGDHREPRDELLAAVVDAVDVPVLAAGAVSTAEDLAGVLAAGAAAAWVGTAFAACEEALTGDAARAVLVAADGADTRVSRVLDVALERPWPSRFPERLLRTPFVDRWQGREDELAADAEARAAFRAAVAAADYSVVPLDAGQGVGSVTAVRPAAEVVAALAHR</sequence>
<keyword evidence="1" id="KW-0285">Flavoprotein</keyword>
<dbReference type="PANTHER" id="PTHR32332">
    <property type="entry name" value="2-NITROPROPANE DIOXYGENASE"/>
    <property type="match status" value="1"/>
</dbReference>
<evidence type="ECO:0000256" key="3">
    <source>
        <dbReference type="ARBA" id="ARBA00023002"/>
    </source>
</evidence>
<reference evidence="4 5" key="1">
    <citation type="submission" date="2019-02" db="EMBL/GenBank/DDBJ databases">
        <authorList>
            <person name="Sun L."/>
            <person name="Pan D."/>
            <person name="Wu X."/>
        </authorList>
    </citation>
    <scope>NUCLEOTIDE SEQUENCE [LARGE SCALE GENOMIC DNA]</scope>
    <source>
        <strain evidence="4 5">JW-1</strain>
    </source>
</reference>
<dbReference type="Proteomes" id="UP000289260">
    <property type="component" value="Chromosome"/>
</dbReference>
<keyword evidence="3" id="KW-0560">Oxidoreductase</keyword>
<evidence type="ECO:0000256" key="1">
    <source>
        <dbReference type="ARBA" id="ARBA00022630"/>
    </source>
</evidence>
<evidence type="ECO:0000256" key="2">
    <source>
        <dbReference type="ARBA" id="ARBA00022643"/>
    </source>
</evidence>
<keyword evidence="5" id="KW-1185">Reference proteome</keyword>
<dbReference type="KEGG" id="ltr:EVS81_04525"/>
<dbReference type="OrthoDB" id="7165168at2"/>
<evidence type="ECO:0000313" key="5">
    <source>
        <dbReference type="Proteomes" id="UP000289260"/>
    </source>
</evidence>
<dbReference type="Gene3D" id="3.20.20.70">
    <property type="entry name" value="Aldolase class I"/>
    <property type="match status" value="1"/>
</dbReference>
<dbReference type="RefSeq" id="WP_130109326.1">
    <property type="nucleotide sequence ID" value="NZ_CP035806.1"/>
</dbReference>
<keyword evidence="4" id="KW-0503">Monooxygenase</keyword>
<proteinExistence type="predicted"/>
<dbReference type="SUPFAM" id="SSF51412">
    <property type="entry name" value="Inosine monophosphate dehydrogenase (IMPDH)"/>
    <property type="match status" value="1"/>
</dbReference>
<dbReference type="Pfam" id="PF03060">
    <property type="entry name" value="NMO"/>
    <property type="match status" value="1"/>
</dbReference>
<evidence type="ECO:0000313" key="4">
    <source>
        <dbReference type="EMBL" id="QBE48187.1"/>
    </source>
</evidence>
<dbReference type="GO" id="GO:0018580">
    <property type="term" value="F:nitronate monooxygenase activity"/>
    <property type="evidence" value="ECO:0007669"/>
    <property type="project" value="InterPro"/>
</dbReference>
<accession>A0A4P6KD26</accession>
<name>A0A4P6KD26_9MICO</name>
<protein>
    <submittedName>
        <fullName evidence="4">Nitronate monooxygenase</fullName>
    </submittedName>
</protein>
<dbReference type="PANTHER" id="PTHR32332:SF31">
    <property type="entry name" value="2-NITROPROPANE DIOXYGENASE FAMILY, PUTATIVE (AFU_ORTHOLOGUE AFUA_2G09850)-RELATED"/>
    <property type="match status" value="1"/>
</dbReference>
<dbReference type="InterPro" id="IPR013785">
    <property type="entry name" value="Aldolase_TIM"/>
</dbReference>
<gene>
    <name evidence="4" type="ORF">EVS81_04525</name>
</gene>
<dbReference type="AlphaFoldDB" id="A0A4P6KD26"/>
<keyword evidence="2" id="KW-0288">FMN</keyword>
<dbReference type="InterPro" id="IPR004136">
    <property type="entry name" value="NMO"/>
</dbReference>